<sequence length="123" mass="13039">MEIELLCPVLAPPVECRSIDGIGGGRGVFATADIPAGAIVLFEEPALQVPQNDARSGETWHVAVARRLLKASRDPQGAELAASHRLLSVWHPQSLAELPSELLQQAKASLLGSWAAQLAAETQ</sequence>
<dbReference type="EMBL" id="CAJNNW010002065">
    <property type="protein sequence ID" value="CAE8642732.1"/>
    <property type="molecule type" value="Genomic_DNA"/>
</dbReference>
<accession>A0A813HWR3</accession>
<dbReference type="AlphaFoldDB" id="A0A813HWR3"/>
<dbReference type="Proteomes" id="UP000626109">
    <property type="component" value="Unassembled WGS sequence"/>
</dbReference>
<comment type="caution">
    <text evidence="1">The sequence shown here is derived from an EMBL/GenBank/DDBJ whole genome shotgun (WGS) entry which is preliminary data.</text>
</comment>
<dbReference type="SUPFAM" id="SSF82199">
    <property type="entry name" value="SET domain"/>
    <property type="match status" value="1"/>
</dbReference>
<evidence type="ECO:0000313" key="2">
    <source>
        <dbReference type="Proteomes" id="UP000626109"/>
    </source>
</evidence>
<feature type="non-terminal residue" evidence="1">
    <location>
        <position position="1"/>
    </location>
</feature>
<dbReference type="InterPro" id="IPR046341">
    <property type="entry name" value="SET_dom_sf"/>
</dbReference>
<proteinExistence type="predicted"/>
<name>A0A813HWR3_POLGL</name>
<protein>
    <submittedName>
        <fullName evidence="1">Uncharacterized protein</fullName>
    </submittedName>
</protein>
<evidence type="ECO:0000313" key="1">
    <source>
        <dbReference type="EMBL" id="CAE8642732.1"/>
    </source>
</evidence>
<reference evidence="1" key="1">
    <citation type="submission" date="2021-02" db="EMBL/GenBank/DDBJ databases">
        <authorList>
            <person name="Dougan E. K."/>
            <person name="Rhodes N."/>
            <person name="Thang M."/>
            <person name="Chan C."/>
        </authorList>
    </citation>
    <scope>NUCLEOTIDE SEQUENCE</scope>
</reference>
<gene>
    <name evidence="1" type="ORF">PGLA2088_LOCUS2519</name>
</gene>
<organism evidence="1 2">
    <name type="scientific">Polarella glacialis</name>
    <name type="common">Dinoflagellate</name>
    <dbReference type="NCBI Taxonomy" id="89957"/>
    <lineage>
        <taxon>Eukaryota</taxon>
        <taxon>Sar</taxon>
        <taxon>Alveolata</taxon>
        <taxon>Dinophyceae</taxon>
        <taxon>Suessiales</taxon>
        <taxon>Suessiaceae</taxon>
        <taxon>Polarella</taxon>
    </lineage>
</organism>